<dbReference type="RefSeq" id="YP_009449001.1">
    <property type="nucleotide sequence ID" value="NC_036594.1"/>
</dbReference>
<protein>
    <submittedName>
        <fullName evidence="1">Uncharacterized protein</fullName>
    </submittedName>
</protein>
<dbReference type="KEGG" id="vg:35382622"/>
<keyword evidence="2" id="KW-1185">Reference proteome</keyword>
<name>A0A2I2L5G5_9VIRU</name>
<accession>A0A2I2L5G5</accession>
<evidence type="ECO:0000313" key="1">
    <source>
        <dbReference type="EMBL" id="SNW62699.1"/>
    </source>
</evidence>
<dbReference type="GeneID" id="35382622"/>
<dbReference type="Proteomes" id="UP000236316">
    <property type="component" value="Segment"/>
</dbReference>
<gene>
    <name evidence="1" type="ORF">ORPV_795</name>
</gene>
<organism evidence="1">
    <name type="scientific">Orpheovirus IHUMI-LCC2</name>
    <dbReference type="NCBI Taxonomy" id="2023057"/>
    <lineage>
        <taxon>Viruses</taxon>
        <taxon>Varidnaviria</taxon>
        <taxon>Bamfordvirae</taxon>
        <taxon>Nucleocytoviricota</taxon>
        <taxon>Megaviricetes</taxon>
        <taxon>Pimascovirales</taxon>
        <taxon>Ocovirineae</taxon>
        <taxon>Orpheoviridae</taxon>
        <taxon>Alphaorpheovirus</taxon>
        <taxon>Alphaorpheovirus massiliense</taxon>
    </lineage>
</organism>
<reference evidence="1" key="1">
    <citation type="submission" date="2017-08" db="EMBL/GenBank/DDBJ databases">
        <authorList>
            <consortium name="Urmite Genomes"/>
        </authorList>
    </citation>
    <scope>NUCLEOTIDE SEQUENCE [LARGE SCALE GENOMIC DNA]</scope>
    <source>
        <strain evidence="1">IHUMI-LCC2</strain>
    </source>
</reference>
<dbReference type="EMBL" id="LT906555">
    <property type="protein sequence ID" value="SNW62699.1"/>
    <property type="molecule type" value="Genomic_DNA"/>
</dbReference>
<proteinExistence type="predicted"/>
<sequence>MGSINIIYKNGLTKEMLKSEVGKVKDPKLVVWYVGDGGFKKDGVSFYRKLFRTVSSHSSFVKNESKLDYYLYDMTSWNLLKGNSSDIQNKNFSIFNDKDKRLHGIRSYDFFQWVNDLYNTEYGGYIRNNILKYDFIYKSSLEFKECGILWKDAVQKSHNKYRILEDIEMMDCTKIYSILQYLECLYLVWRLVQENNKEKEINILFCLPNDESKYYRDDKNMLKEDLIKLLGNNVNINIVFLCFKFGNNSKARPYNAGNILVEDLLVSDIL</sequence>
<evidence type="ECO:0000313" key="2">
    <source>
        <dbReference type="Proteomes" id="UP000236316"/>
    </source>
</evidence>